<dbReference type="InterPro" id="IPR020084">
    <property type="entry name" value="NUDIX_hydrolase_CS"/>
</dbReference>
<comment type="similarity">
    <text evidence="3">Belongs to the Nudix hydrolase family.</text>
</comment>
<dbReference type="InterPro" id="IPR015797">
    <property type="entry name" value="NUDIX_hydrolase-like_dom_sf"/>
</dbReference>
<dbReference type="PANTHER" id="PTHR43046:SF14">
    <property type="entry name" value="MUTT_NUDIX FAMILY PROTEIN"/>
    <property type="match status" value="1"/>
</dbReference>
<dbReference type="Gene3D" id="3.90.79.10">
    <property type="entry name" value="Nucleoside Triphosphate Pyrophosphohydrolase"/>
    <property type="match status" value="1"/>
</dbReference>
<keyword evidence="6" id="KW-1185">Reference proteome</keyword>
<dbReference type="InterPro" id="IPR020476">
    <property type="entry name" value="Nudix_hydrolase"/>
</dbReference>
<evidence type="ECO:0000256" key="1">
    <source>
        <dbReference type="ARBA" id="ARBA00001946"/>
    </source>
</evidence>
<dbReference type="PROSITE" id="PS51462">
    <property type="entry name" value="NUDIX"/>
    <property type="match status" value="1"/>
</dbReference>
<evidence type="ECO:0000313" key="6">
    <source>
        <dbReference type="Proteomes" id="UP001449657"/>
    </source>
</evidence>
<dbReference type="Pfam" id="PF00293">
    <property type="entry name" value="NUDIX"/>
    <property type="match status" value="1"/>
</dbReference>
<dbReference type="Proteomes" id="UP001449657">
    <property type="component" value="Chromosome"/>
</dbReference>
<organism evidence="5 6">
    <name type="scientific">Chitinophaga caseinilytica</name>
    <dbReference type="NCBI Taxonomy" id="2267521"/>
    <lineage>
        <taxon>Bacteria</taxon>
        <taxon>Pseudomonadati</taxon>
        <taxon>Bacteroidota</taxon>
        <taxon>Chitinophagia</taxon>
        <taxon>Chitinophagales</taxon>
        <taxon>Chitinophagaceae</taxon>
        <taxon>Chitinophaga</taxon>
    </lineage>
</organism>
<dbReference type="PANTHER" id="PTHR43046">
    <property type="entry name" value="GDP-MANNOSE MANNOSYL HYDROLASE"/>
    <property type="match status" value="1"/>
</dbReference>
<comment type="cofactor">
    <cofactor evidence="1">
        <name>Mg(2+)</name>
        <dbReference type="ChEBI" id="CHEBI:18420"/>
    </cofactor>
</comment>
<name>A0ABZ2Z1K8_9BACT</name>
<proteinExistence type="inferred from homology"/>
<dbReference type="RefSeq" id="WP_341840551.1">
    <property type="nucleotide sequence ID" value="NZ_CP149792.1"/>
</dbReference>
<keyword evidence="2 3" id="KW-0378">Hydrolase</keyword>
<evidence type="ECO:0000256" key="3">
    <source>
        <dbReference type="RuleBase" id="RU003476"/>
    </source>
</evidence>
<dbReference type="InterPro" id="IPR000086">
    <property type="entry name" value="NUDIX_hydrolase_dom"/>
</dbReference>
<protein>
    <submittedName>
        <fullName evidence="5">NUDIX domain-containing protein</fullName>
    </submittedName>
</protein>
<dbReference type="SUPFAM" id="SSF55811">
    <property type="entry name" value="Nudix"/>
    <property type="match status" value="1"/>
</dbReference>
<sequence>METPIHIYINERPLLIAGLHTPLPAEFTGATTLFNPPAAEVAQTIALLEKNQLPAVVFRTGEADALLEQVKSHFTVLVAAGGLVTNEAGDILLMFRRGKWDLPKGKQDDGETLEACALREVQEETGLSNVTLGRLITETYHYYSLKGKNILKHSYWYRMHFFGTELTVPQIEEDIMDIQWIKPEHIARYMPYSYQNIVDVLTKAGYTAQPS</sequence>
<gene>
    <name evidence="5" type="ORF">WJU22_23175</name>
</gene>
<evidence type="ECO:0000259" key="4">
    <source>
        <dbReference type="PROSITE" id="PS51462"/>
    </source>
</evidence>
<dbReference type="PROSITE" id="PS00893">
    <property type="entry name" value="NUDIX_BOX"/>
    <property type="match status" value="1"/>
</dbReference>
<feature type="domain" description="Nudix hydrolase" evidence="4">
    <location>
        <begin position="75"/>
        <end position="202"/>
    </location>
</feature>
<dbReference type="PRINTS" id="PR00502">
    <property type="entry name" value="NUDIXFAMILY"/>
</dbReference>
<evidence type="ECO:0000256" key="2">
    <source>
        <dbReference type="ARBA" id="ARBA00022801"/>
    </source>
</evidence>
<dbReference type="EMBL" id="CP150096">
    <property type="protein sequence ID" value="WZN45805.1"/>
    <property type="molecule type" value="Genomic_DNA"/>
</dbReference>
<dbReference type="CDD" id="cd03673">
    <property type="entry name" value="NUDIX_Ap6A_hydrolase"/>
    <property type="match status" value="1"/>
</dbReference>
<reference evidence="5 6" key="1">
    <citation type="submission" date="2024-03" db="EMBL/GenBank/DDBJ databases">
        <title>Chitinophaga caseinilytica sp. nov., a casein hydrolysing bacterium isolated from forest soil.</title>
        <authorList>
            <person name="Lee D.S."/>
            <person name="Han D.M."/>
            <person name="Baek J.H."/>
            <person name="Choi D.G."/>
            <person name="Jeon J.H."/>
            <person name="Jeon C.O."/>
        </authorList>
    </citation>
    <scope>NUCLEOTIDE SEQUENCE [LARGE SCALE GENOMIC DNA]</scope>
    <source>
        <strain evidence="5 6">KACC 19118</strain>
    </source>
</reference>
<evidence type="ECO:0000313" key="5">
    <source>
        <dbReference type="EMBL" id="WZN45805.1"/>
    </source>
</evidence>
<accession>A0ABZ2Z1K8</accession>